<feature type="domain" description="DUF4268" evidence="1">
    <location>
        <begin position="3"/>
        <end position="83"/>
    </location>
</feature>
<geneLocation type="plasmid" evidence="2">
    <name>p-HB236076</name>
</geneLocation>
<dbReference type="KEGG" id="vih:AB0763_16925"/>
<dbReference type="EMBL" id="CP162602">
    <property type="protein sequence ID" value="XDK26711.1"/>
    <property type="molecule type" value="Genomic_DNA"/>
</dbReference>
<dbReference type="InterPro" id="IPR025364">
    <property type="entry name" value="DUF4268"/>
</dbReference>
<accession>A0AB39HEN6</accession>
<sequence>MQFEMTRFDAEENKRLFDYLYDRIEDIHAQFGQELEWLRLDEKKASRVQCARPINGDDRQQWPEVITWYVENMSRLESALKDVIQDAKKVL</sequence>
<proteinExistence type="predicted"/>
<evidence type="ECO:0000259" key="1">
    <source>
        <dbReference type="Pfam" id="PF14088"/>
    </source>
</evidence>
<organism evidence="2">
    <name type="scientific">Vibrio sp. HB236076</name>
    <dbReference type="NCBI Taxonomy" id="3232307"/>
    <lineage>
        <taxon>Bacteria</taxon>
        <taxon>Pseudomonadati</taxon>
        <taxon>Pseudomonadota</taxon>
        <taxon>Gammaproteobacteria</taxon>
        <taxon>Vibrionales</taxon>
        <taxon>Vibrionaceae</taxon>
        <taxon>Vibrio</taxon>
    </lineage>
</organism>
<reference evidence="2" key="1">
    <citation type="submission" date="2024-07" db="EMBL/GenBank/DDBJ databases">
        <title>Genome Analysis of a Potential Novel Vibrio Species Secreting pH- and Thermo-stable Alginate Lyase and its Application in Producing Alginate Oligosaccharides.</title>
        <authorList>
            <person name="Huang H."/>
            <person name="Bao K."/>
        </authorList>
    </citation>
    <scope>NUCLEOTIDE SEQUENCE</scope>
    <source>
        <strain evidence="2">HB236076</strain>
        <plasmid evidence="2">p-HB236076</plasmid>
    </source>
</reference>
<keyword evidence="2" id="KW-0614">Plasmid</keyword>
<name>A0AB39HEN6_9VIBR</name>
<dbReference type="Pfam" id="PF14088">
    <property type="entry name" value="DUF4268"/>
    <property type="match status" value="1"/>
</dbReference>
<evidence type="ECO:0000313" key="2">
    <source>
        <dbReference type="EMBL" id="XDK26711.1"/>
    </source>
</evidence>
<gene>
    <name evidence="2" type="ORF">AB0763_16925</name>
</gene>
<dbReference type="AlphaFoldDB" id="A0AB39HEN6"/>
<protein>
    <submittedName>
        <fullName evidence="2">DUF4268 domain-containing protein</fullName>
    </submittedName>
</protein>
<dbReference type="RefSeq" id="WP_306099624.1">
    <property type="nucleotide sequence ID" value="NZ_CP162602.1"/>
</dbReference>